<evidence type="ECO:0000313" key="2">
    <source>
        <dbReference type="Proteomes" id="UP001500689"/>
    </source>
</evidence>
<reference evidence="2" key="1">
    <citation type="journal article" date="2019" name="Int. J. Syst. Evol. Microbiol.">
        <title>The Global Catalogue of Microorganisms (GCM) 10K type strain sequencing project: providing services to taxonomists for standard genome sequencing and annotation.</title>
        <authorList>
            <consortium name="The Broad Institute Genomics Platform"/>
            <consortium name="The Broad Institute Genome Sequencing Center for Infectious Disease"/>
            <person name="Wu L."/>
            <person name="Ma J."/>
        </authorList>
    </citation>
    <scope>NUCLEOTIDE SEQUENCE [LARGE SCALE GENOMIC DNA]</scope>
    <source>
        <strain evidence="2">JCM 16898</strain>
    </source>
</reference>
<sequence length="57" mass="5908">MVAIPPGGVTLSDRRTQRKRTVEVAAFELAPAPVTLADYAGVLGPVRTRPATAGTGF</sequence>
<dbReference type="EMBL" id="BAAAZN010000004">
    <property type="protein sequence ID" value="GAA3541082.1"/>
    <property type="molecule type" value="Genomic_DNA"/>
</dbReference>
<keyword evidence="2" id="KW-1185">Reference proteome</keyword>
<name>A0ABP6VXY0_9PSEU</name>
<protein>
    <submittedName>
        <fullName evidence="1">Uncharacterized protein</fullName>
    </submittedName>
</protein>
<dbReference type="Proteomes" id="UP001500689">
    <property type="component" value="Unassembled WGS sequence"/>
</dbReference>
<accession>A0ABP6VXY0</accession>
<gene>
    <name evidence="1" type="ORF">GCM10022222_25870</name>
</gene>
<comment type="caution">
    <text evidence="1">The sequence shown here is derived from an EMBL/GenBank/DDBJ whole genome shotgun (WGS) entry which is preliminary data.</text>
</comment>
<organism evidence="1 2">
    <name type="scientific">Amycolatopsis ultiminotia</name>
    <dbReference type="NCBI Taxonomy" id="543629"/>
    <lineage>
        <taxon>Bacteria</taxon>
        <taxon>Bacillati</taxon>
        <taxon>Actinomycetota</taxon>
        <taxon>Actinomycetes</taxon>
        <taxon>Pseudonocardiales</taxon>
        <taxon>Pseudonocardiaceae</taxon>
        <taxon>Amycolatopsis</taxon>
    </lineage>
</organism>
<proteinExistence type="predicted"/>
<evidence type="ECO:0000313" key="1">
    <source>
        <dbReference type="EMBL" id="GAA3541082.1"/>
    </source>
</evidence>